<keyword evidence="3" id="KW-1185">Reference proteome</keyword>
<evidence type="ECO:0000256" key="1">
    <source>
        <dbReference type="SAM" id="Phobius"/>
    </source>
</evidence>
<keyword evidence="1" id="KW-0472">Membrane</keyword>
<feature type="transmembrane region" description="Helical" evidence="1">
    <location>
        <begin position="221"/>
        <end position="240"/>
    </location>
</feature>
<keyword evidence="1" id="KW-1133">Transmembrane helix</keyword>
<dbReference type="AlphaFoldDB" id="A0AAU9FLL6"/>
<feature type="transmembrane region" description="Helical" evidence="1">
    <location>
        <begin position="34"/>
        <end position="56"/>
    </location>
</feature>
<feature type="transmembrane region" description="Helical" evidence="1">
    <location>
        <begin position="68"/>
        <end position="87"/>
    </location>
</feature>
<evidence type="ECO:0008006" key="4">
    <source>
        <dbReference type="Google" id="ProtNLM"/>
    </source>
</evidence>
<evidence type="ECO:0000313" key="3">
    <source>
        <dbReference type="Proteomes" id="UP001500889"/>
    </source>
</evidence>
<feature type="transmembrane region" description="Helical" evidence="1">
    <location>
        <begin position="94"/>
        <end position="117"/>
    </location>
</feature>
<proteinExistence type="predicted"/>
<reference evidence="2 3" key="1">
    <citation type="submission" date="2024-02" db="EMBL/GenBank/DDBJ databases">
        <title>A chromosome-level genome assembly of Drosophila madeirensis, a fruit fly species endemic to Madeira island.</title>
        <authorList>
            <person name="Tomihara K."/>
            <person name="Llopart A."/>
            <person name="Yamamoto D."/>
        </authorList>
    </citation>
    <scope>NUCLEOTIDE SEQUENCE [LARGE SCALE GENOMIC DNA]</scope>
    <source>
        <strain evidence="2 3">RF1</strain>
    </source>
</reference>
<organism evidence="2 3">
    <name type="scientific">Drosophila madeirensis</name>
    <name type="common">Fruit fly</name>
    <dbReference type="NCBI Taxonomy" id="30013"/>
    <lineage>
        <taxon>Eukaryota</taxon>
        <taxon>Metazoa</taxon>
        <taxon>Ecdysozoa</taxon>
        <taxon>Arthropoda</taxon>
        <taxon>Hexapoda</taxon>
        <taxon>Insecta</taxon>
        <taxon>Pterygota</taxon>
        <taxon>Neoptera</taxon>
        <taxon>Endopterygota</taxon>
        <taxon>Diptera</taxon>
        <taxon>Brachycera</taxon>
        <taxon>Muscomorpha</taxon>
        <taxon>Ephydroidea</taxon>
        <taxon>Drosophilidae</taxon>
        <taxon>Drosophila</taxon>
        <taxon>Sophophora</taxon>
    </lineage>
</organism>
<keyword evidence="1" id="KW-0812">Transmembrane</keyword>
<evidence type="ECO:0000313" key="2">
    <source>
        <dbReference type="EMBL" id="BFF96752.1"/>
    </source>
</evidence>
<feature type="transmembrane region" description="Helical" evidence="1">
    <location>
        <begin position="155"/>
        <end position="178"/>
    </location>
</feature>
<feature type="transmembrane region" description="Helical" evidence="1">
    <location>
        <begin position="184"/>
        <end position="201"/>
    </location>
</feature>
<sequence>MLINLSVAMFQTGKHFWPFRPNNPQHRRRFVVKVYLQFVLFVMIGLFHWVLMITALDTWTVWLVRNHSTALLLAFVMGIFLFLLFSLSRQMRSLCFLNWLTTLVIVEFLAQPMALLIVRTDLLFLLAGFLIVTLVVVIFTLLAAIMPCDLTEGGIFFLILFMSVFVLSVYCIVLFQVIGLDWSFYIFSTLFAVMVMAFLMYHVQCIMGGRITEAELADDKYAALLLFYEFVALFMLTLYWRPKMDHVPTRSTWNPLNWSHLNN</sequence>
<feature type="transmembrane region" description="Helical" evidence="1">
    <location>
        <begin position="123"/>
        <end position="143"/>
    </location>
</feature>
<gene>
    <name evidence="2" type="ORF">DMAD_05324</name>
</gene>
<accession>A0AAU9FLL6</accession>
<protein>
    <recommendedName>
        <fullName evidence="4">Protein lifeguard 1</fullName>
    </recommendedName>
</protein>
<dbReference type="Proteomes" id="UP001500889">
    <property type="component" value="Chromosome J"/>
</dbReference>
<name>A0AAU9FLL6_DROMD</name>
<dbReference type="EMBL" id="AP029265">
    <property type="protein sequence ID" value="BFF96752.1"/>
    <property type="molecule type" value="Genomic_DNA"/>
</dbReference>